<gene>
    <name evidence="1" type="ORF">GPECTOR_13g756</name>
</gene>
<reference evidence="2" key="1">
    <citation type="journal article" date="2016" name="Nat. Commun.">
        <title>The Gonium pectorale genome demonstrates co-option of cell cycle regulation during the evolution of multicellularity.</title>
        <authorList>
            <person name="Hanschen E.R."/>
            <person name="Marriage T.N."/>
            <person name="Ferris P.J."/>
            <person name="Hamaji T."/>
            <person name="Toyoda A."/>
            <person name="Fujiyama A."/>
            <person name="Neme R."/>
            <person name="Noguchi H."/>
            <person name="Minakuchi Y."/>
            <person name="Suzuki M."/>
            <person name="Kawai-Toyooka H."/>
            <person name="Smith D.R."/>
            <person name="Sparks H."/>
            <person name="Anderson J."/>
            <person name="Bakaric R."/>
            <person name="Luria V."/>
            <person name="Karger A."/>
            <person name="Kirschner M.W."/>
            <person name="Durand P.M."/>
            <person name="Michod R.E."/>
            <person name="Nozaki H."/>
            <person name="Olson B.J."/>
        </authorList>
    </citation>
    <scope>NUCLEOTIDE SEQUENCE [LARGE SCALE GENOMIC DNA]</scope>
    <source>
        <strain evidence="2">NIES-2863</strain>
    </source>
</reference>
<protein>
    <submittedName>
        <fullName evidence="1">Uncharacterized protein</fullName>
    </submittedName>
</protein>
<proteinExistence type="predicted"/>
<evidence type="ECO:0000313" key="1">
    <source>
        <dbReference type="EMBL" id="KXZ51269.1"/>
    </source>
</evidence>
<accession>A0A150GN72</accession>
<keyword evidence="2" id="KW-1185">Reference proteome</keyword>
<organism evidence="1 2">
    <name type="scientific">Gonium pectorale</name>
    <name type="common">Green alga</name>
    <dbReference type="NCBI Taxonomy" id="33097"/>
    <lineage>
        <taxon>Eukaryota</taxon>
        <taxon>Viridiplantae</taxon>
        <taxon>Chlorophyta</taxon>
        <taxon>core chlorophytes</taxon>
        <taxon>Chlorophyceae</taxon>
        <taxon>CS clade</taxon>
        <taxon>Chlamydomonadales</taxon>
        <taxon>Volvocaceae</taxon>
        <taxon>Gonium</taxon>
    </lineage>
</organism>
<name>A0A150GN72_GONPE</name>
<dbReference type="AlphaFoldDB" id="A0A150GN72"/>
<sequence length="71" mass="7391">MKGKDAHAAAALDKLDLVPARRKPGTAPARVNKTSTALRSFFRNLLGLEKKAPAATVEEEPASASSSSSSL</sequence>
<evidence type="ECO:0000313" key="2">
    <source>
        <dbReference type="Proteomes" id="UP000075714"/>
    </source>
</evidence>
<comment type="caution">
    <text evidence="1">The sequence shown here is derived from an EMBL/GenBank/DDBJ whole genome shotgun (WGS) entry which is preliminary data.</text>
</comment>
<dbReference type="Proteomes" id="UP000075714">
    <property type="component" value="Unassembled WGS sequence"/>
</dbReference>
<dbReference type="OrthoDB" id="432169at2759"/>
<dbReference type="EMBL" id="LSYV01000014">
    <property type="protein sequence ID" value="KXZ51269.1"/>
    <property type="molecule type" value="Genomic_DNA"/>
</dbReference>